<evidence type="ECO:0000313" key="1">
    <source>
        <dbReference type="EMBL" id="GAA1249822.1"/>
    </source>
</evidence>
<name>A0ABN1WGM9_9ACTN</name>
<sequence>MFVRATAAWVEGATEQTPAWGLSAMLSTVAEAADEDLPGQILLQLPVGYNPHFGRPQPT</sequence>
<dbReference type="EMBL" id="BAAAIH010000001">
    <property type="protein sequence ID" value="GAA1249822.1"/>
    <property type="molecule type" value="Genomic_DNA"/>
</dbReference>
<evidence type="ECO:0000313" key="2">
    <source>
        <dbReference type="Proteomes" id="UP001500282"/>
    </source>
</evidence>
<proteinExistence type="predicted"/>
<protein>
    <submittedName>
        <fullName evidence="1">Uncharacterized protein</fullName>
    </submittedName>
</protein>
<reference evidence="1 2" key="1">
    <citation type="journal article" date="2019" name="Int. J. Syst. Evol. Microbiol.">
        <title>The Global Catalogue of Microorganisms (GCM) 10K type strain sequencing project: providing services to taxonomists for standard genome sequencing and annotation.</title>
        <authorList>
            <consortium name="The Broad Institute Genomics Platform"/>
            <consortium name="The Broad Institute Genome Sequencing Center for Infectious Disease"/>
            <person name="Wu L."/>
            <person name="Ma J."/>
        </authorList>
    </citation>
    <scope>NUCLEOTIDE SEQUENCE [LARGE SCALE GENOMIC DNA]</scope>
    <source>
        <strain evidence="1 2">JCM 11448</strain>
    </source>
</reference>
<accession>A0ABN1WGM9</accession>
<keyword evidence="2" id="KW-1185">Reference proteome</keyword>
<organism evidence="1 2">
    <name type="scientific">Streptomyces javensis</name>
    <dbReference type="NCBI Taxonomy" id="114698"/>
    <lineage>
        <taxon>Bacteria</taxon>
        <taxon>Bacillati</taxon>
        <taxon>Actinomycetota</taxon>
        <taxon>Actinomycetes</taxon>
        <taxon>Kitasatosporales</taxon>
        <taxon>Streptomycetaceae</taxon>
        <taxon>Streptomyces</taxon>
        <taxon>Streptomyces violaceusniger group</taxon>
    </lineage>
</organism>
<comment type="caution">
    <text evidence="1">The sequence shown here is derived from an EMBL/GenBank/DDBJ whole genome shotgun (WGS) entry which is preliminary data.</text>
</comment>
<dbReference type="Proteomes" id="UP001500282">
    <property type="component" value="Unassembled WGS sequence"/>
</dbReference>
<gene>
    <name evidence="1" type="ORF">GCM10009579_04450</name>
</gene>